<evidence type="ECO:0000259" key="13">
    <source>
        <dbReference type="SMART" id="SM00382"/>
    </source>
</evidence>
<dbReference type="Pfam" id="PF13177">
    <property type="entry name" value="DNA_pol3_delta2"/>
    <property type="match status" value="1"/>
</dbReference>
<dbReference type="GO" id="GO:0006261">
    <property type="term" value="P:DNA-templated DNA replication"/>
    <property type="evidence" value="ECO:0007669"/>
    <property type="project" value="TreeGrafter"/>
</dbReference>
<feature type="region of interest" description="Disordered" evidence="12">
    <location>
        <begin position="651"/>
        <end position="671"/>
    </location>
</feature>
<organism evidence="14 15">
    <name type="scientific">Subtercola boreus</name>
    <dbReference type="NCBI Taxonomy" id="120213"/>
    <lineage>
        <taxon>Bacteria</taxon>
        <taxon>Bacillati</taxon>
        <taxon>Actinomycetota</taxon>
        <taxon>Actinomycetes</taxon>
        <taxon>Micrococcales</taxon>
        <taxon>Microbacteriaceae</taxon>
        <taxon>Subtercola</taxon>
    </lineage>
</organism>
<keyword evidence="8" id="KW-0862">Zinc</keyword>
<evidence type="ECO:0000256" key="12">
    <source>
        <dbReference type="SAM" id="MobiDB-lite"/>
    </source>
</evidence>
<evidence type="ECO:0000256" key="5">
    <source>
        <dbReference type="ARBA" id="ARBA00022705"/>
    </source>
</evidence>
<feature type="compositionally biased region" description="Polar residues" evidence="12">
    <location>
        <begin position="778"/>
        <end position="792"/>
    </location>
</feature>
<accession>A0A3E0W4I0</accession>
<dbReference type="Pfam" id="PF22608">
    <property type="entry name" value="DNAX_ATPase_lid"/>
    <property type="match status" value="1"/>
</dbReference>
<name>A0A3E0W4I0_9MICO</name>
<feature type="region of interest" description="Disordered" evidence="12">
    <location>
        <begin position="686"/>
        <end position="893"/>
    </location>
</feature>
<evidence type="ECO:0000256" key="7">
    <source>
        <dbReference type="ARBA" id="ARBA00022741"/>
    </source>
</evidence>
<dbReference type="InterPro" id="IPR003593">
    <property type="entry name" value="AAA+_ATPase"/>
</dbReference>
<dbReference type="InterPro" id="IPR008921">
    <property type="entry name" value="DNA_pol3_clamp-load_cplx_C"/>
</dbReference>
<evidence type="ECO:0000256" key="6">
    <source>
        <dbReference type="ARBA" id="ARBA00022723"/>
    </source>
</evidence>
<keyword evidence="3" id="KW-0808">Transferase</keyword>
<dbReference type="GO" id="GO:0003677">
    <property type="term" value="F:DNA binding"/>
    <property type="evidence" value="ECO:0007669"/>
    <property type="project" value="InterPro"/>
</dbReference>
<evidence type="ECO:0000256" key="11">
    <source>
        <dbReference type="ARBA" id="ARBA00049244"/>
    </source>
</evidence>
<dbReference type="OrthoDB" id="9810148at2"/>
<feature type="compositionally biased region" description="Low complexity" evidence="12">
    <location>
        <begin position="395"/>
        <end position="428"/>
    </location>
</feature>
<dbReference type="SUPFAM" id="SSF48019">
    <property type="entry name" value="post-AAA+ oligomerization domain-like"/>
    <property type="match status" value="1"/>
</dbReference>
<evidence type="ECO:0000256" key="8">
    <source>
        <dbReference type="ARBA" id="ARBA00022833"/>
    </source>
</evidence>
<keyword evidence="10" id="KW-0239">DNA-directed DNA polymerase</keyword>
<dbReference type="NCBIfam" id="TIGR02397">
    <property type="entry name" value="dnaX_nterm"/>
    <property type="match status" value="1"/>
</dbReference>
<dbReference type="CDD" id="cd18137">
    <property type="entry name" value="HLD_clamp_pol_III_gamma_tau"/>
    <property type="match status" value="1"/>
</dbReference>
<evidence type="ECO:0000256" key="9">
    <source>
        <dbReference type="ARBA" id="ARBA00022840"/>
    </source>
</evidence>
<feature type="domain" description="AAA+ ATPase" evidence="13">
    <location>
        <begin position="36"/>
        <end position="180"/>
    </location>
</feature>
<dbReference type="InterPro" id="IPR045085">
    <property type="entry name" value="HLD_clamp_pol_III_gamma_tau"/>
</dbReference>
<dbReference type="PANTHER" id="PTHR11669:SF0">
    <property type="entry name" value="PROTEIN STICHEL-LIKE 2"/>
    <property type="match status" value="1"/>
</dbReference>
<dbReference type="EMBL" id="NBXB01000011">
    <property type="protein sequence ID" value="RFA16423.1"/>
    <property type="molecule type" value="Genomic_DNA"/>
</dbReference>
<keyword evidence="5" id="KW-0235">DNA replication</keyword>
<dbReference type="InterPro" id="IPR022754">
    <property type="entry name" value="DNA_pol_III_gamma-3"/>
</dbReference>
<evidence type="ECO:0000256" key="3">
    <source>
        <dbReference type="ARBA" id="ARBA00022679"/>
    </source>
</evidence>
<dbReference type="CDD" id="cd00009">
    <property type="entry name" value="AAA"/>
    <property type="match status" value="1"/>
</dbReference>
<feature type="compositionally biased region" description="Low complexity" evidence="12">
    <location>
        <begin position="862"/>
        <end position="879"/>
    </location>
</feature>
<sequence>MVTALYRRYRPETFGEMIGQSQVTEPLMTALRTNRVNHAYLFSGPRGCGKTTSARILARCLNCAEGPTDTPCGVCPSCVELSRDGSGSLDVVEIDAASHNGVDDARDLRERAVFAPARDRYKIFILDEAHMVTPQGFNALLKIVEEPPEHIKFIFATTEPDKVIGTIRSRTHHYPFRLIPPAQLLEYVQALCEIEGITAAPGVLPLVVRAGGGSARDTLSLLDQLIAGSESNNIEYERAVALLGYTHASLLGEVIDALGAHDSEGAFGAVDRVIQTGQDPRRFVEDLLERLRDVIIVSATRSAEGAAAVLRGMPSDDILQMQQQAALFGSAELSRTADIVNAALTEMTGATSPRLHLELMIARVLVLASDDTARGALARVERLERRVGVDGAIEGAPTISAGGSSASGSSPAGSVTAGSAPAGSSAGRPPAPGVREAGSGSGSSNRTGSGGASGASWPARASDSPPERAYSIDRPSGSFAVAGAAAQESAAPAAPESSPTASISDAPTVDASTVDAPTGEVRPAGVPAAPMAASSGLTPPATAGSPVTFAQLRDSWPQILETVEKSKRSAWMIVYTGSIRALEGDVLTLTFPSQNDVDNFKQQQAPGQGVSEVLRQAIVDVLGLRVKFIARVDATNPGSPEARAVAGGLAAGGSPAAGAGPDVGRPAASAVTPPVAASPATAARVSAPSAPVATPTPVPAAPTSPGRQQQAAAGAPLRRPATSGGAPTTSWPVVAIPVSSPEPEEPVRVGSVAVDIPRPANPGPANPGSANAGPVSPGSANRGPTPSATATPRSEIPASEIPDDIPEDIPEGNVPDFDPSASWAGSDDDIPLAAGPSDESFGLPSGAPRQNPIQPPATSTMPRSTPPAATGRPARPAASDRPVPQFGEKQRYGEAVVREILGASFIEERPVVPRRAPEREG</sequence>
<dbReference type="FunFam" id="3.40.50.300:FF:000014">
    <property type="entry name" value="DNA polymerase III subunit gamma/tau"/>
    <property type="match status" value="1"/>
</dbReference>
<keyword evidence="6" id="KW-0479">Metal-binding</keyword>
<dbReference type="GO" id="GO:0003887">
    <property type="term" value="F:DNA-directed DNA polymerase activity"/>
    <property type="evidence" value="ECO:0007669"/>
    <property type="project" value="UniProtKB-KW"/>
</dbReference>
<dbReference type="GO" id="GO:0005524">
    <property type="term" value="F:ATP binding"/>
    <property type="evidence" value="ECO:0007669"/>
    <property type="project" value="UniProtKB-KW"/>
</dbReference>
<evidence type="ECO:0000313" key="14">
    <source>
        <dbReference type="EMBL" id="RFA16423.1"/>
    </source>
</evidence>
<protein>
    <recommendedName>
        <fullName evidence="2">DNA-directed DNA polymerase</fullName>
        <ecNumber evidence="2">2.7.7.7</ecNumber>
    </recommendedName>
</protein>
<dbReference type="Gene3D" id="1.20.272.10">
    <property type="match status" value="1"/>
</dbReference>
<keyword evidence="4" id="KW-0548">Nucleotidyltransferase</keyword>
<reference evidence="14 15" key="1">
    <citation type="submission" date="2017-04" db="EMBL/GenBank/DDBJ databases">
        <title>Comparative genome analysis of Subtercola boreus.</title>
        <authorList>
            <person name="Cho Y.-J."/>
            <person name="Cho A."/>
            <person name="Kim O.-S."/>
            <person name="Lee J.-I."/>
        </authorList>
    </citation>
    <scope>NUCLEOTIDE SEQUENCE [LARGE SCALE GENOMIC DNA]</scope>
    <source>
        <strain evidence="14 15">P27479</strain>
    </source>
</reference>
<evidence type="ECO:0000256" key="4">
    <source>
        <dbReference type="ARBA" id="ARBA00022695"/>
    </source>
</evidence>
<dbReference type="GO" id="GO:0046872">
    <property type="term" value="F:metal ion binding"/>
    <property type="evidence" value="ECO:0007669"/>
    <property type="project" value="UniProtKB-KW"/>
</dbReference>
<feature type="compositionally biased region" description="Acidic residues" evidence="12">
    <location>
        <begin position="801"/>
        <end position="810"/>
    </location>
</feature>
<keyword evidence="9" id="KW-0067">ATP-binding</keyword>
<dbReference type="RefSeq" id="WP_116410286.1">
    <property type="nucleotide sequence ID" value="NZ_NBXB01000011.1"/>
</dbReference>
<dbReference type="InterPro" id="IPR050238">
    <property type="entry name" value="DNA_Rep/Repair_Clamp_Loader"/>
</dbReference>
<gene>
    <name evidence="14" type="ORF">B7R22_02750</name>
</gene>
<dbReference type="InterPro" id="IPR027417">
    <property type="entry name" value="P-loop_NTPase"/>
</dbReference>
<evidence type="ECO:0000256" key="10">
    <source>
        <dbReference type="ARBA" id="ARBA00022932"/>
    </source>
</evidence>
<feature type="compositionally biased region" description="Low complexity" evidence="12">
    <location>
        <begin position="732"/>
        <end position="741"/>
    </location>
</feature>
<dbReference type="Gene3D" id="1.10.8.60">
    <property type="match status" value="1"/>
</dbReference>
<dbReference type="SMART" id="SM00382">
    <property type="entry name" value="AAA"/>
    <property type="match status" value="1"/>
</dbReference>
<dbReference type="SUPFAM" id="SSF52540">
    <property type="entry name" value="P-loop containing nucleoside triphosphate hydrolases"/>
    <property type="match status" value="1"/>
</dbReference>
<dbReference type="Proteomes" id="UP000256541">
    <property type="component" value="Unassembled WGS sequence"/>
</dbReference>
<comment type="catalytic activity">
    <reaction evidence="11">
        <text>DNA(n) + a 2'-deoxyribonucleoside 5'-triphosphate = DNA(n+1) + diphosphate</text>
        <dbReference type="Rhea" id="RHEA:22508"/>
        <dbReference type="Rhea" id="RHEA-COMP:17339"/>
        <dbReference type="Rhea" id="RHEA-COMP:17340"/>
        <dbReference type="ChEBI" id="CHEBI:33019"/>
        <dbReference type="ChEBI" id="CHEBI:61560"/>
        <dbReference type="ChEBI" id="CHEBI:173112"/>
        <dbReference type="EC" id="2.7.7.7"/>
    </reaction>
</comment>
<dbReference type="NCBIfam" id="NF005846">
    <property type="entry name" value="PRK07764.1-6"/>
    <property type="match status" value="1"/>
</dbReference>
<dbReference type="InterPro" id="IPR012763">
    <property type="entry name" value="DNA_pol_III_sug/sutau_N"/>
</dbReference>
<evidence type="ECO:0000256" key="1">
    <source>
        <dbReference type="ARBA" id="ARBA00006360"/>
    </source>
</evidence>
<evidence type="ECO:0000313" key="15">
    <source>
        <dbReference type="Proteomes" id="UP000256541"/>
    </source>
</evidence>
<dbReference type="EC" id="2.7.7.7" evidence="2"/>
<dbReference type="Pfam" id="PF12169">
    <property type="entry name" value="DNA_pol3_gamma3"/>
    <property type="match status" value="1"/>
</dbReference>
<proteinExistence type="inferred from homology"/>
<evidence type="ECO:0000256" key="2">
    <source>
        <dbReference type="ARBA" id="ARBA00012417"/>
    </source>
</evidence>
<dbReference type="GO" id="GO:0009360">
    <property type="term" value="C:DNA polymerase III complex"/>
    <property type="evidence" value="ECO:0007669"/>
    <property type="project" value="InterPro"/>
</dbReference>
<dbReference type="Gene3D" id="3.40.50.300">
    <property type="entry name" value="P-loop containing nucleotide triphosphate hydrolases"/>
    <property type="match status" value="1"/>
</dbReference>
<feature type="region of interest" description="Disordered" evidence="12">
    <location>
        <begin position="394"/>
        <end position="542"/>
    </location>
</feature>
<dbReference type="AlphaFoldDB" id="A0A3E0W4I0"/>
<dbReference type="PANTHER" id="PTHR11669">
    <property type="entry name" value="REPLICATION FACTOR C / DNA POLYMERASE III GAMMA-TAU SUBUNIT"/>
    <property type="match status" value="1"/>
</dbReference>
<feature type="compositionally biased region" description="Low complexity" evidence="12">
    <location>
        <begin position="703"/>
        <end position="721"/>
    </location>
</feature>
<keyword evidence="7" id="KW-0547">Nucleotide-binding</keyword>
<comment type="caution">
    <text evidence="14">The sequence shown here is derived from an EMBL/GenBank/DDBJ whole genome shotgun (WGS) entry which is preliminary data.</text>
</comment>
<feature type="compositionally biased region" description="Low complexity" evidence="12">
    <location>
        <begin position="475"/>
        <end position="504"/>
    </location>
</feature>
<comment type="similarity">
    <text evidence="1">Belongs to the DnaX/STICHEL family.</text>
</comment>